<dbReference type="InterPro" id="IPR013078">
    <property type="entry name" value="His_Pase_superF_clade-1"/>
</dbReference>
<name>A0ABV6EGI6_9GAMM</name>
<dbReference type="Proteomes" id="UP001589792">
    <property type="component" value="Unassembled WGS sequence"/>
</dbReference>
<accession>A0ABV6EGI6</accession>
<keyword evidence="2" id="KW-1185">Reference proteome</keyword>
<reference evidence="1 2" key="1">
    <citation type="submission" date="2024-09" db="EMBL/GenBank/DDBJ databases">
        <authorList>
            <person name="Sun Q."/>
            <person name="Mori K."/>
        </authorList>
    </citation>
    <scope>NUCLEOTIDE SEQUENCE [LARGE SCALE GENOMIC DNA]</scope>
    <source>
        <strain evidence="1 2">CCM 8626</strain>
    </source>
</reference>
<dbReference type="InterPro" id="IPR029033">
    <property type="entry name" value="His_PPase_superfam"/>
</dbReference>
<evidence type="ECO:0000313" key="1">
    <source>
        <dbReference type="EMBL" id="MFC0227978.1"/>
    </source>
</evidence>
<comment type="caution">
    <text evidence="1">The sequence shown here is derived from an EMBL/GenBank/DDBJ whole genome shotgun (WGS) entry which is preliminary data.</text>
</comment>
<dbReference type="EMBL" id="JBHLXG010000017">
    <property type="protein sequence ID" value="MFC0227978.1"/>
    <property type="molecule type" value="Genomic_DNA"/>
</dbReference>
<organism evidence="1 2">
    <name type="scientific">Serratia aquatilis</name>
    <dbReference type="NCBI Taxonomy" id="1737515"/>
    <lineage>
        <taxon>Bacteria</taxon>
        <taxon>Pseudomonadati</taxon>
        <taxon>Pseudomonadota</taxon>
        <taxon>Gammaproteobacteria</taxon>
        <taxon>Enterobacterales</taxon>
        <taxon>Yersiniaceae</taxon>
        <taxon>Serratia</taxon>
    </lineage>
</organism>
<protein>
    <submittedName>
        <fullName evidence="1">Histidine phosphatase family protein</fullName>
    </submittedName>
</protein>
<dbReference type="RefSeq" id="WP_380677199.1">
    <property type="nucleotide sequence ID" value="NZ_CP173186.1"/>
</dbReference>
<dbReference type="Pfam" id="PF00300">
    <property type="entry name" value="His_Phos_1"/>
    <property type="match status" value="1"/>
</dbReference>
<dbReference type="Gene3D" id="3.40.50.1240">
    <property type="entry name" value="Phosphoglycerate mutase-like"/>
    <property type="match status" value="1"/>
</dbReference>
<proteinExistence type="predicted"/>
<dbReference type="SUPFAM" id="SSF53254">
    <property type="entry name" value="Phosphoglycerate mutase-like"/>
    <property type="match status" value="1"/>
</dbReference>
<gene>
    <name evidence="1" type="ORF">ACFFJ3_15990</name>
</gene>
<evidence type="ECO:0000313" key="2">
    <source>
        <dbReference type="Proteomes" id="UP001589792"/>
    </source>
</evidence>
<sequence>MLMRHGKPLINQQGRLNAAEFGAWVEKYNVAGIDTKYPPLPSAIEQISESAFIVCSDLVRSLESTKILGAERIDECASLFREMDMPHAAWRLPKLSIPLWTAFFRLAWVLGYSANVESFKAGRQRAQCCAEHLVSMASTHGSVLFVGHGSLNWLIAKYLTKMGWQSSGKSLRNYWQHTVFTANTIP</sequence>